<dbReference type="RefSeq" id="WP_137250412.1">
    <property type="nucleotide sequence ID" value="NZ_SZQA01000035.1"/>
</dbReference>
<dbReference type="InterPro" id="IPR011010">
    <property type="entry name" value="DNA_brk_join_enz"/>
</dbReference>
<accession>A0A4U3M7W5</accession>
<proteinExistence type="predicted"/>
<feature type="region of interest" description="Disordered" evidence="2">
    <location>
        <begin position="1"/>
        <end position="20"/>
    </location>
</feature>
<name>A0A4U3M7W5_9ACTN</name>
<dbReference type="GO" id="GO:0003677">
    <property type="term" value="F:DNA binding"/>
    <property type="evidence" value="ECO:0007669"/>
    <property type="project" value="InterPro"/>
</dbReference>
<protein>
    <recommendedName>
        <fullName evidence="3">Tyr recombinase domain-containing protein</fullName>
    </recommendedName>
</protein>
<dbReference type="Gene3D" id="1.10.443.10">
    <property type="entry name" value="Intergrase catalytic core"/>
    <property type="match status" value="1"/>
</dbReference>
<feature type="domain" description="Tyr recombinase" evidence="3">
    <location>
        <begin position="1"/>
        <end position="96"/>
    </location>
</feature>
<evidence type="ECO:0000313" key="4">
    <source>
        <dbReference type="EMBL" id="TKK84362.1"/>
    </source>
</evidence>
<dbReference type="AlphaFoldDB" id="A0A4U3M7W5"/>
<dbReference type="GO" id="GO:0006310">
    <property type="term" value="P:DNA recombination"/>
    <property type="evidence" value="ECO:0007669"/>
    <property type="project" value="UniProtKB-KW"/>
</dbReference>
<dbReference type="Proteomes" id="UP000308705">
    <property type="component" value="Unassembled WGS sequence"/>
</dbReference>
<dbReference type="PROSITE" id="PS51898">
    <property type="entry name" value="TYR_RECOMBINASE"/>
    <property type="match status" value="1"/>
</dbReference>
<dbReference type="Pfam" id="PF00589">
    <property type="entry name" value="Phage_integrase"/>
    <property type="match status" value="1"/>
</dbReference>
<evidence type="ECO:0000256" key="2">
    <source>
        <dbReference type="SAM" id="MobiDB-lite"/>
    </source>
</evidence>
<sequence>MEVRGPGRGRAVRRRTSPLGKALDPTKLNAQFDARIRKAGVRRITVHGTRGTCATLLAALDVHPRVAMRILRHSNIKMTMEVYTDATDEATYDALRRLGGVLDSPLQFSWLGRSRSRLGDGRPTGPDQSGDVLQGYAVLLGTENRG</sequence>
<dbReference type="OrthoDB" id="3175606at2"/>
<evidence type="ECO:0000313" key="5">
    <source>
        <dbReference type="Proteomes" id="UP000308705"/>
    </source>
</evidence>
<evidence type="ECO:0000256" key="1">
    <source>
        <dbReference type="ARBA" id="ARBA00023172"/>
    </source>
</evidence>
<organism evidence="4 5">
    <name type="scientific">Herbidospora galbida</name>
    <dbReference type="NCBI Taxonomy" id="2575442"/>
    <lineage>
        <taxon>Bacteria</taxon>
        <taxon>Bacillati</taxon>
        <taxon>Actinomycetota</taxon>
        <taxon>Actinomycetes</taxon>
        <taxon>Streptosporangiales</taxon>
        <taxon>Streptosporangiaceae</taxon>
        <taxon>Herbidospora</taxon>
    </lineage>
</organism>
<keyword evidence="1" id="KW-0233">DNA recombination</keyword>
<reference evidence="4 5" key="1">
    <citation type="submission" date="2019-04" db="EMBL/GenBank/DDBJ databases">
        <title>Herbidospora sp. NEAU-GS14.nov., a novel actinomycete isolated from soil.</title>
        <authorList>
            <person name="Han L."/>
        </authorList>
    </citation>
    <scope>NUCLEOTIDE SEQUENCE [LARGE SCALE GENOMIC DNA]</scope>
    <source>
        <strain evidence="4 5">NEAU-GS14</strain>
    </source>
</reference>
<comment type="caution">
    <text evidence="4">The sequence shown here is derived from an EMBL/GenBank/DDBJ whole genome shotgun (WGS) entry which is preliminary data.</text>
</comment>
<dbReference type="InterPro" id="IPR013762">
    <property type="entry name" value="Integrase-like_cat_sf"/>
</dbReference>
<gene>
    <name evidence="4" type="ORF">FDA94_29945</name>
</gene>
<keyword evidence="5" id="KW-1185">Reference proteome</keyword>
<dbReference type="InterPro" id="IPR002104">
    <property type="entry name" value="Integrase_catalytic"/>
</dbReference>
<dbReference type="SUPFAM" id="SSF56349">
    <property type="entry name" value="DNA breaking-rejoining enzymes"/>
    <property type="match status" value="1"/>
</dbReference>
<dbReference type="GO" id="GO:0015074">
    <property type="term" value="P:DNA integration"/>
    <property type="evidence" value="ECO:0007669"/>
    <property type="project" value="InterPro"/>
</dbReference>
<dbReference type="EMBL" id="SZQA01000035">
    <property type="protein sequence ID" value="TKK84362.1"/>
    <property type="molecule type" value="Genomic_DNA"/>
</dbReference>
<evidence type="ECO:0000259" key="3">
    <source>
        <dbReference type="PROSITE" id="PS51898"/>
    </source>
</evidence>